<dbReference type="HAMAP" id="MF_00651">
    <property type="entry name" value="Nuclease_YqgF"/>
    <property type="match status" value="1"/>
</dbReference>
<name>A0A0P6XNH8_9CHLR</name>
<keyword evidence="1 5" id="KW-0963">Cytoplasm</keyword>
<evidence type="ECO:0000256" key="3">
    <source>
        <dbReference type="ARBA" id="ARBA00022722"/>
    </source>
</evidence>
<dbReference type="SUPFAM" id="SSF53098">
    <property type="entry name" value="Ribonuclease H-like"/>
    <property type="match status" value="1"/>
</dbReference>
<dbReference type="CDD" id="cd16964">
    <property type="entry name" value="YqgF"/>
    <property type="match status" value="1"/>
</dbReference>
<dbReference type="Gene3D" id="3.30.420.140">
    <property type="entry name" value="YqgF/RNase H-like domain"/>
    <property type="match status" value="1"/>
</dbReference>
<dbReference type="PANTHER" id="PTHR33317">
    <property type="entry name" value="POLYNUCLEOTIDYL TRANSFERASE, RIBONUCLEASE H-LIKE SUPERFAMILY PROTEIN"/>
    <property type="match status" value="1"/>
</dbReference>
<keyword evidence="8" id="KW-1185">Reference proteome</keyword>
<keyword evidence="2 5" id="KW-0690">Ribosome biogenesis</keyword>
<dbReference type="GO" id="GO:0016788">
    <property type="term" value="F:hydrolase activity, acting on ester bonds"/>
    <property type="evidence" value="ECO:0007669"/>
    <property type="project" value="UniProtKB-UniRule"/>
</dbReference>
<evidence type="ECO:0000256" key="4">
    <source>
        <dbReference type="ARBA" id="ARBA00022801"/>
    </source>
</evidence>
<comment type="function">
    <text evidence="5">Could be a nuclease involved in processing of the 5'-end of pre-16S rRNA.</text>
</comment>
<dbReference type="NCBIfam" id="TIGR00250">
    <property type="entry name" value="RNAse_H_YqgF"/>
    <property type="match status" value="1"/>
</dbReference>
<dbReference type="OrthoDB" id="9796140at2"/>
<dbReference type="GO" id="GO:0000967">
    <property type="term" value="P:rRNA 5'-end processing"/>
    <property type="evidence" value="ECO:0007669"/>
    <property type="project" value="UniProtKB-UniRule"/>
</dbReference>
<keyword evidence="3 5" id="KW-0540">Nuclease</keyword>
<dbReference type="EC" id="3.1.-.-" evidence="5"/>
<gene>
    <name evidence="7" type="ORF">SE18_20310</name>
</gene>
<dbReference type="Pfam" id="PF03652">
    <property type="entry name" value="RuvX"/>
    <property type="match status" value="1"/>
</dbReference>
<feature type="domain" description="YqgF/RNase H-like" evidence="6">
    <location>
        <begin position="8"/>
        <end position="108"/>
    </location>
</feature>
<comment type="caution">
    <text evidence="7">The sequence shown here is derived from an EMBL/GenBank/DDBJ whole genome shotgun (WGS) entry which is preliminary data.</text>
</comment>
<dbReference type="RefSeq" id="WP_054536294.1">
    <property type="nucleotide sequence ID" value="NZ_LGKP01000032.1"/>
</dbReference>
<dbReference type="Proteomes" id="UP000050277">
    <property type="component" value="Unassembled WGS sequence"/>
</dbReference>
<dbReference type="EMBL" id="LGKP01000032">
    <property type="protein sequence ID" value="KPL81945.1"/>
    <property type="molecule type" value="Genomic_DNA"/>
</dbReference>
<organism evidence="7 8">
    <name type="scientific">Herpetosiphon geysericola</name>
    <dbReference type="NCBI Taxonomy" id="70996"/>
    <lineage>
        <taxon>Bacteria</taxon>
        <taxon>Bacillati</taxon>
        <taxon>Chloroflexota</taxon>
        <taxon>Chloroflexia</taxon>
        <taxon>Herpetosiphonales</taxon>
        <taxon>Herpetosiphonaceae</taxon>
        <taxon>Herpetosiphon</taxon>
    </lineage>
</organism>
<dbReference type="PATRIC" id="fig|70996.4.peg.1021"/>
<accession>A0A0P6XNH8</accession>
<dbReference type="GO" id="GO:0004518">
    <property type="term" value="F:nuclease activity"/>
    <property type="evidence" value="ECO:0007669"/>
    <property type="project" value="UniProtKB-KW"/>
</dbReference>
<evidence type="ECO:0000256" key="2">
    <source>
        <dbReference type="ARBA" id="ARBA00022517"/>
    </source>
</evidence>
<reference evidence="7 8" key="1">
    <citation type="submission" date="2015-07" db="EMBL/GenBank/DDBJ databases">
        <title>Whole genome sequence of Herpetosiphon geysericola DSM 7119.</title>
        <authorList>
            <person name="Hemp J."/>
            <person name="Ward L.M."/>
            <person name="Pace L.A."/>
            <person name="Fischer W.W."/>
        </authorList>
    </citation>
    <scope>NUCLEOTIDE SEQUENCE [LARGE SCALE GENOMIC DNA]</scope>
    <source>
        <strain evidence="7 8">DSM 7119</strain>
    </source>
</reference>
<dbReference type="AlphaFoldDB" id="A0A0P6XNH8"/>
<dbReference type="SMART" id="SM00732">
    <property type="entry name" value="YqgFc"/>
    <property type="match status" value="1"/>
</dbReference>
<comment type="similarity">
    <text evidence="5">Belongs to the YqgF HJR family.</text>
</comment>
<evidence type="ECO:0000256" key="1">
    <source>
        <dbReference type="ARBA" id="ARBA00022490"/>
    </source>
</evidence>
<dbReference type="InterPro" id="IPR006641">
    <property type="entry name" value="YqgF/RNaseH-like_dom"/>
</dbReference>
<dbReference type="InterPro" id="IPR012337">
    <property type="entry name" value="RNaseH-like_sf"/>
</dbReference>
<sequence>MSERPSRGRIIALDVGNKRIGVAMCDPERIIASGQPTLPAQPSDKAYAQLLQMIADNEVVELVIGLPLTLRGEVGTQAKAVQAFMRGLQKRTNIPITLYDERFTSVEAERSLEAMGIKKSKHRDHVDELAAILILQDYMSSIAPPRPLYHDPDHDDDWD</sequence>
<evidence type="ECO:0000313" key="7">
    <source>
        <dbReference type="EMBL" id="KPL81945.1"/>
    </source>
</evidence>
<dbReference type="GO" id="GO:0005829">
    <property type="term" value="C:cytosol"/>
    <property type="evidence" value="ECO:0007669"/>
    <property type="project" value="TreeGrafter"/>
</dbReference>
<protein>
    <recommendedName>
        <fullName evidence="5">Putative pre-16S rRNA nuclease</fullName>
        <ecNumber evidence="5">3.1.-.-</ecNumber>
    </recommendedName>
</protein>
<dbReference type="InterPro" id="IPR037027">
    <property type="entry name" value="YqgF/RNaseH-like_dom_sf"/>
</dbReference>
<dbReference type="InterPro" id="IPR005227">
    <property type="entry name" value="YqgF"/>
</dbReference>
<comment type="subcellular location">
    <subcellularLocation>
        <location evidence="5">Cytoplasm</location>
    </subcellularLocation>
</comment>
<evidence type="ECO:0000313" key="8">
    <source>
        <dbReference type="Proteomes" id="UP000050277"/>
    </source>
</evidence>
<evidence type="ECO:0000259" key="6">
    <source>
        <dbReference type="SMART" id="SM00732"/>
    </source>
</evidence>
<evidence type="ECO:0000256" key="5">
    <source>
        <dbReference type="HAMAP-Rule" id="MF_00651"/>
    </source>
</evidence>
<keyword evidence="4 5" id="KW-0378">Hydrolase</keyword>
<proteinExistence type="inferred from homology"/>
<dbReference type="STRING" id="70996.SE18_20310"/>
<dbReference type="PANTHER" id="PTHR33317:SF4">
    <property type="entry name" value="POLYNUCLEOTIDYL TRANSFERASE, RIBONUCLEASE H-LIKE SUPERFAMILY PROTEIN"/>
    <property type="match status" value="1"/>
</dbReference>